<dbReference type="Pfam" id="PF00646">
    <property type="entry name" value="F-box"/>
    <property type="match status" value="1"/>
</dbReference>
<dbReference type="Proteomes" id="UP001642360">
    <property type="component" value="Unassembled WGS sequence"/>
</dbReference>
<name>A0ABC8SJG8_9AQUA</name>
<dbReference type="SMART" id="SM00256">
    <property type="entry name" value="FBOX"/>
    <property type="match status" value="1"/>
</dbReference>
<dbReference type="EMBL" id="CAUOFW020002981">
    <property type="protein sequence ID" value="CAK9157342.1"/>
    <property type="molecule type" value="Genomic_DNA"/>
</dbReference>
<dbReference type="Pfam" id="PF08268">
    <property type="entry name" value="FBA_3"/>
    <property type="match status" value="1"/>
</dbReference>
<sequence>MVSLTLKALEKHSRGIQLPDDIIFYDILTRLPVQSLLRFWCVCKSWCYFLMHKNPSFIDLHLSRSQSRFGATKLLLSAHDGKLHCYYMFLVDLEEGRVSQAVRVANERHRMTRRIFSGNINGLVCWDQPGSRNNNCTYICNPSTRELMKLPMTPQIMNGSDMISPYLSSYLGFDPSSKEFKVLKIQVPRIKYGLYFWIFTLGGNSWRQIHPTLPYGLSDCEFQSLVLLGQCQCLNGALHWLLAYRKVIVVFNLRDEKFGVIPLPNTIICPRTKRIDLLQVDDRLLVLCLYTSVLKYNTEVWTLEDYKNEVWIKDTFSISPTLAWQWQHGTVCAVPTNIPTSLLELDELSGYKKRLVCYDAKHKSFLIVKIPELLERWYPNSVDVGLLALMNMNHSLFPMGQAELDRASSFPNRRVLPLKESDFSNSVAGINQPSLT</sequence>
<dbReference type="PANTHER" id="PTHR31111:SF138">
    <property type="entry name" value="F-BOX ASSOCIATED DOMAIN-CONTAINING PROTEIN"/>
    <property type="match status" value="1"/>
</dbReference>
<protein>
    <recommendedName>
        <fullName evidence="1">F-box domain-containing protein</fullName>
    </recommendedName>
</protein>
<evidence type="ECO:0000313" key="3">
    <source>
        <dbReference type="Proteomes" id="UP001642360"/>
    </source>
</evidence>
<accession>A0ABC8SJG8</accession>
<organism evidence="2 3">
    <name type="scientific">Ilex paraguariensis</name>
    <name type="common">yerba mate</name>
    <dbReference type="NCBI Taxonomy" id="185542"/>
    <lineage>
        <taxon>Eukaryota</taxon>
        <taxon>Viridiplantae</taxon>
        <taxon>Streptophyta</taxon>
        <taxon>Embryophyta</taxon>
        <taxon>Tracheophyta</taxon>
        <taxon>Spermatophyta</taxon>
        <taxon>Magnoliopsida</taxon>
        <taxon>eudicotyledons</taxon>
        <taxon>Gunneridae</taxon>
        <taxon>Pentapetalae</taxon>
        <taxon>asterids</taxon>
        <taxon>campanulids</taxon>
        <taxon>Aquifoliales</taxon>
        <taxon>Aquifoliaceae</taxon>
        <taxon>Ilex</taxon>
    </lineage>
</organism>
<keyword evidence="3" id="KW-1185">Reference proteome</keyword>
<dbReference type="InterPro" id="IPR001810">
    <property type="entry name" value="F-box_dom"/>
</dbReference>
<dbReference type="SUPFAM" id="SSF81383">
    <property type="entry name" value="F-box domain"/>
    <property type="match status" value="1"/>
</dbReference>
<dbReference type="InterPro" id="IPR013187">
    <property type="entry name" value="F-box-assoc_dom_typ3"/>
</dbReference>
<evidence type="ECO:0000313" key="2">
    <source>
        <dbReference type="EMBL" id="CAK9157342.1"/>
    </source>
</evidence>
<evidence type="ECO:0000259" key="1">
    <source>
        <dbReference type="SMART" id="SM00256"/>
    </source>
</evidence>
<dbReference type="AlphaFoldDB" id="A0ABC8SJG8"/>
<gene>
    <name evidence="2" type="ORF">ILEXP_LOCUS25894</name>
</gene>
<dbReference type="InterPro" id="IPR017451">
    <property type="entry name" value="F-box-assoc_interact_dom"/>
</dbReference>
<dbReference type="PANTHER" id="PTHR31111">
    <property type="entry name" value="BNAA05G37150D PROTEIN-RELATED"/>
    <property type="match status" value="1"/>
</dbReference>
<reference evidence="2 3" key="1">
    <citation type="submission" date="2024-02" db="EMBL/GenBank/DDBJ databases">
        <authorList>
            <person name="Vignale AGUSTIN F."/>
            <person name="Sosa J E."/>
            <person name="Modenutti C."/>
        </authorList>
    </citation>
    <scope>NUCLEOTIDE SEQUENCE [LARGE SCALE GENOMIC DNA]</scope>
</reference>
<comment type="caution">
    <text evidence="2">The sequence shown here is derived from an EMBL/GenBank/DDBJ whole genome shotgun (WGS) entry which is preliminary data.</text>
</comment>
<dbReference type="InterPro" id="IPR036047">
    <property type="entry name" value="F-box-like_dom_sf"/>
</dbReference>
<dbReference type="NCBIfam" id="TIGR01640">
    <property type="entry name" value="F_box_assoc_1"/>
    <property type="match status" value="1"/>
</dbReference>
<feature type="domain" description="F-box" evidence="1">
    <location>
        <begin position="18"/>
        <end position="59"/>
    </location>
</feature>
<proteinExistence type="predicted"/>
<dbReference type="Gene3D" id="1.20.1280.50">
    <property type="match status" value="1"/>
</dbReference>